<evidence type="ECO:0000313" key="1">
    <source>
        <dbReference type="EMBL" id="CAD9777432.1"/>
    </source>
</evidence>
<name>A0A7S2U2I2_9EUKA</name>
<dbReference type="InterPro" id="IPR040415">
    <property type="entry name" value="SETD9"/>
</dbReference>
<organism evidence="1">
    <name type="scientific">Lotharella oceanica</name>
    <dbReference type="NCBI Taxonomy" id="641309"/>
    <lineage>
        <taxon>Eukaryota</taxon>
        <taxon>Sar</taxon>
        <taxon>Rhizaria</taxon>
        <taxon>Cercozoa</taxon>
        <taxon>Chlorarachniophyceae</taxon>
        <taxon>Lotharella</taxon>
    </lineage>
</organism>
<gene>
    <name evidence="1" type="ORF">LSP00402_LOCUS21448</name>
</gene>
<dbReference type="AlphaFoldDB" id="A0A7S2U2I2"/>
<accession>A0A7S2U2I2</accession>
<dbReference type="PANTHER" id="PTHR33524">
    <property type="entry name" value="C5ORF35"/>
    <property type="match status" value="1"/>
</dbReference>
<reference evidence="1" key="1">
    <citation type="submission" date="2021-01" db="EMBL/GenBank/DDBJ databases">
        <authorList>
            <person name="Corre E."/>
            <person name="Pelletier E."/>
            <person name="Niang G."/>
            <person name="Scheremetjew M."/>
            <person name="Finn R."/>
            <person name="Kale V."/>
            <person name="Holt S."/>
            <person name="Cochrane G."/>
            <person name="Meng A."/>
            <person name="Brown T."/>
            <person name="Cohen L."/>
        </authorList>
    </citation>
    <scope>NUCLEOTIDE SEQUENCE</scope>
    <source>
        <strain evidence="1">CCMP622</strain>
    </source>
</reference>
<evidence type="ECO:0008006" key="2">
    <source>
        <dbReference type="Google" id="ProtNLM"/>
    </source>
</evidence>
<sequence>MPRKVPEFYEKWDDNDKVITRYDGVRVDAKYFETASEGPLEEAKRRNGFAVGHMINHPPAGMKPNVVAFPIDIPAEIANRELVPYENHPVWYFSQETMYDVMLPPNLPFAGVAMFSSAEIEIDEELLFDYNLALDQPLPEWYTPCQNSGLADRLP</sequence>
<protein>
    <recommendedName>
        <fullName evidence="2">SET domain-containing protein</fullName>
    </recommendedName>
</protein>
<dbReference type="PANTHER" id="PTHR33524:SF1">
    <property type="entry name" value="SET DOMAIN-CONTAINING PROTEIN"/>
    <property type="match status" value="1"/>
</dbReference>
<proteinExistence type="predicted"/>
<dbReference type="EMBL" id="HBHP01034878">
    <property type="protein sequence ID" value="CAD9777432.1"/>
    <property type="molecule type" value="Transcribed_RNA"/>
</dbReference>